<dbReference type="InterPro" id="IPR013216">
    <property type="entry name" value="Methyltransf_11"/>
</dbReference>
<dbReference type="Proteomes" id="UP000245390">
    <property type="component" value="Unassembled WGS sequence"/>
</dbReference>
<proteinExistence type="predicted"/>
<organism evidence="3 4">
    <name type="scientific">Silicimonas algicola</name>
    <dbReference type="NCBI Taxonomy" id="1826607"/>
    <lineage>
        <taxon>Bacteria</taxon>
        <taxon>Pseudomonadati</taxon>
        <taxon>Pseudomonadota</taxon>
        <taxon>Alphaproteobacteria</taxon>
        <taxon>Rhodobacterales</taxon>
        <taxon>Paracoccaceae</taxon>
    </lineage>
</organism>
<sequence>MPDKKMGAEMTDAQAIADHWGKGDVYSLILETMEVAGIDPSSVTIEQLAPVDHFHARGFPATVELADVLPIRRGDQLVDIGCGLGGPARYFAKRFDCHVDGIDITAPFVDAANRLSALVGMEDVVACRHGDGQKLPYGDNSFDGGYTQHVTMNVPDRSAFFSEAFRVLKPGAFFALTEHGLGEVGDPHHPVPWSEDGSGAYLMRPADTIAALEDAGFSEIAAADIGEKHLKGYHAVIELAEKGEAPVFGTHILLGKQAPQIVRNAARNIEERRTHPVQILCYKPG</sequence>
<dbReference type="EMBL" id="QGGV01000002">
    <property type="protein sequence ID" value="PWK57945.1"/>
    <property type="molecule type" value="Genomic_DNA"/>
</dbReference>
<dbReference type="Gene3D" id="3.40.50.150">
    <property type="entry name" value="Vaccinia Virus protein VP39"/>
    <property type="match status" value="1"/>
</dbReference>
<keyword evidence="4" id="KW-1185">Reference proteome</keyword>
<dbReference type="Pfam" id="PF08241">
    <property type="entry name" value="Methyltransf_11"/>
    <property type="match status" value="1"/>
</dbReference>
<keyword evidence="3" id="KW-0489">Methyltransferase</keyword>
<dbReference type="InterPro" id="IPR029063">
    <property type="entry name" value="SAM-dependent_MTases_sf"/>
</dbReference>
<protein>
    <submittedName>
        <fullName evidence="3">Methyltransferase family protein</fullName>
    </submittedName>
</protein>
<accession>A0A316GCK8</accession>
<dbReference type="PANTHER" id="PTHR44068:SF11">
    <property type="entry name" value="GERANYL DIPHOSPHATE 2-C-METHYLTRANSFERASE"/>
    <property type="match status" value="1"/>
</dbReference>
<dbReference type="AlphaFoldDB" id="A0A316GCK8"/>
<evidence type="ECO:0000256" key="1">
    <source>
        <dbReference type="ARBA" id="ARBA00022679"/>
    </source>
</evidence>
<comment type="caution">
    <text evidence="3">The sequence shown here is derived from an EMBL/GenBank/DDBJ whole genome shotgun (WGS) entry which is preliminary data.</text>
</comment>
<evidence type="ECO:0000259" key="2">
    <source>
        <dbReference type="Pfam" id="PF08241"/>
    </source>
</evidence>
<dbReference type="GO" id="GO:0008757">
    <property type="term" value="F:S-adenosylmethionine-dependent methyltransferase activity"/>
    <property type="evidence" value="ECO:0007669"/>
    <property type="project" value="InterPro"/>
</dbReference>
<reference evidence="3 4" key="1">
    <citation type="submission" date="2018-05" db="EMBL/GenBank/DDBJ databases">
        <title>Genomic Encyclopedia of Type Strains, Phase IV (KMG-IV): sequencing the most valuable type-strain genomes for metagenomic binning, comparative biology and taxonomic classification.</title>
        <authorList>
            <person name="Goeker M."/>
        </authorList>
    </citation>
    <scope>NUCLEOTIDE SEQUENCE [LARGE SCALE GENOMIC DNA]</scope>
    <source>
        <strain evidence="3 4">DSM 103371</strain>
    </source>
</reference>
<dbReference type="PANTHER" id="PTHR44068">
    <property type="entry name" value="ZGC:194242"/>
    <property type="match status" value="1"/>
</dbReference>
<name>A0A316GCK8_9RHOB</name>
<dbReference type="RefSeq" id="WP_241239652.1">
    <property type="nucleotide sequence ID" value="NZ_CP034588.1"/>
</dbReference>
<dbReference type="InterPro" id="IPR050447">
    <property type="entry name" value="Erg6_SMT_methyltransf"/>
</dbReference>
<dbReference type="GO" id="GO:0032259">
    <property type="term" value="P:methylation"/>
    <property type="evidence" value="ECO:0007669"/>
    <property type="project" value="UniProtKB-KW"/>
</dbReference>
<gene>
    <name evidence="3" type="ORF">C8D95_102596</name>
</gene>
<dbReference type="CDD" id="cd02440">
    <property type="entry name" value="AdoMet_MTases"/>
    <property type="match status" value="1"/>
</dbReference>
<evidence type="ECO:0000313" key="4">
    <source>
        <dbReference type="Proteomes" id="UP000245390"/>
    </source>
</evidence>
<keyword evidence="1 3" id="KW-0808">Transferase</keyword>
<feature type="domain" description="Methyltransferase type 11" evidence="2">
    <location>
        <begin position="78"/>
        <end position="175"/>
    </location>
</feature>
<evidence type="ECO:0000313" key="3">
    <source>
        <dbReference type="EMBL" id="PWK57945.1"/>
    </source>
</evidence>
<dbReference type="SUPFAM" id="SSF53335">
    <property type="entry name" value="S-adenosyl-L-methionine-dependent methyltransferases"/>
    <property type="match status" value="1"/>
</dbReference>